<proteinExistence type="predicted"/>
<gene>
    <name evidence="1" type="ORF">LIER_23510</name>
</gene>
<name>A0AAV3QZB6_LITER</name>
<evidence type="ECO:0000313" key="1">
    <source>
        <dbReference type="EMBL" id="GAA0168915.1"/>
    </source>
</evidence>
<organism evidence="1 2">
    <name type="scientific">Lithospermum erythrorhizon</name>
    <name type="common">Purple gromwell</name>
    <name type="synonym">Lithospermum officinale var. erythrorhizon</name>
    <dbReference type="NCBI Taxonomy" id="34254"/>
    <lineage>
        <taxon>Eukaryota</taxon>
        <taxon>Viridiplantae</taxon>
        <taxon>Streptophyta</taxon>
        <taxon>Embryophyta</taxon>
        <taxon>Tracheophyta</taxon>
        <taxon>Spermatophyta</taxon>
        <taxon>Magnoliopsida</taxon>
        <taxon>eudicotyledons</taxon>
        <taxon>Gunneridae</taxon>
        <taxon>Pentapetalae</taxon>
        <taxon>asterids</taxon>
        <taxon>lamiids</taxon>
        <taxon>Boraginales</taxon>
        <taxon>Boraginaceae</taxon>
        <taxon>Boraginoideae</taxon>
        <taxon>Lithospermeae</taxon>
        <taxon>Lithospermum</taxon>
    </lineage>
</organism>
<dbReference type="Proteomes" id="UP001454036">
    <property type="component" value="Unassembled WGS sequence"/>
</dbReference>
<keyword evidence="2" id="KW-1185">Reference proteome</keyword>
<dbReference type="AlphaFoldDB" id="A0AAV3QZB6"/>
<dbReference type="EMBL" id="BAABME010006642">
    <property type="protein sequence ID" value="GAA0168915.1"/>
    <property type="molecule type" value="Genomic_DNA"/>
</dbReference>
<sequence length="253" mass="28947">MDQNYNLSLDMDGDWDKFHMSMINQGKRKRDYSEIHHVLVDTGPVRKKLRPGSTSKEDGVDDNVEQTEIGMKLELANGIGLDLARGSMAAYLLLKCQARNLETHLTIPQTSLSIPHFSSVGTSIKFSSTQKNLHHPPTPYLDLLVSSSSLMNMELKTYPKQDAKYSWYGIRRGITIFEKLDRAIGNYEWVSSFPSSTCQGLPIQRSTDTSLRNHPNLLLKSEEEYWRQRYKLTAITEGDNNIKFFHSHVKHKT</sequence>
<protein>
    <submittedName>
        <fullName evidence="1">Uncharacterized protein</fullName>
    </submittedName>
</protein>
<reference evidence="1 2" key="1">
    <citation type="submission" date="2024-01" db="EMBL/GenBank/DDBJ databases">
        <title>The complete chloroplast genome sequence of Lithospermum erythrorhizon: insights into the phylogenetic relationship among Boraginaceae species and the maternal lineages of purple gromwells.</title>
        <authorList>
            <person name="Okada T."/>
            <person name="Watanabe K."/>
        </authorList>
    </citation>
    <scope>NUCLEOTIDE SEQUENCE [LARGE SCALE GENOMIC DNA]</scope>
</reference>
<evidence type="ECO:0000313" key="2">
    <source>
        <dbReference type="Proteomes" id="UP001454036"/>
    </source>
</evidence>
<comment type="caution">
    <text evidence="1">The sequence shown here is derived from an EMBL/GenBank/DDBJ whole genome shotgun (WGS) entry which is preliminary data.</text>
</comment>
<accession>A0AAV3QZB6</accession>